<organism evidence="2 3">
    <name type="scientific">Novosphingobium humi</name>
    <dbReference type="NCBI Taxonomy" id="2282397"/>
    <lineage>
        <taxon>Bacteria</taxon>
        <taxon>Pseudomonadati</taxon>
        <taxon>Pseudomonadota</taxon>
        <taxon>Alphaproteobacteria</taxon>
        <taxon>Sphingomonadales</taxon>
        <taxon>Sphingomonadaceae</taxon>
        <taxon>Novosphingobium</taxon>
    </lineage>
</organism>
<name>A0ABY7U002_9SPHN</name>
<feature type="compositionally biased region" description="Polar residues" evidence="1">
    <location>
        <begin position="1"/>
        <end position="12"/>
    </location>
</feature>
<keyword evidence="3" id="KW-1185">Reference proteome</keyword>
<feature type="compositionally biased region" description="Polar residues" evidence="1">
    <location>
        <begin position="38"/>
        <end position="48"/>
    </location>
</feature>
<reference evidence="2 3" key="1">
    <citation type="submission" date="2023-02" db="EMBL/GenBank/DDBJ databases">
        <title>Genome sequence of Novosphingobium humi KACC 19094.</title>
        <authorList>
            <person name="Kim S."/>
            <person name="Heo J."/>
            <person name="Kwon S.-W."/>
        </authorList>
    </citation>
    <scope>NUCLEOTIDE SEQUENCE [LARGE SCALE GENOMIC DNA]</scope>
    <source>
        <strain evidence="2 3">KACC 19094</strain>
    </source>
</reference>
<evidence type="ECO:0000313" key="3">
    <source>
        <dbReference type="Proteomes" id="UP001218231"/>
    </source>
</evidence>
<dbReference type="RefSeq" id="WP_273617756.1">
    <property type="nucleotide sequence ID" value="NZ_CP117417.1"/>
</dbReference>
<dbReference type="Proteomes" id="UP001218231">
    <property type="component" value="Chromosome"/>
</dbReference>
<dbReference type="EMBL" id="CP117417">
    <property type="protein sequence ID" value="WCT77379.1"/>
    <property type="molecule type" value="Genomic_DNA"/>
</dbReference>
<protein>
    <submittedName>
        <fullName evidence="2">Uncharacterized protein</fullName>
    </submittedName>
</protein>
<feature type="compositionally biased region" description="Basic and acidic residues" evidence="1">
    <location>
        <begin position="13"/>
        <end position="25"/>
    </location>
</feature>
<gene>
    <name evidence="2" type="ORF">PQ457_15930</name>
</gene>
<evidence type="ECO:0000256" key="1">
    <source>
        <dbReference type="SAM" id="MobiDB-lite"/>
    </source>
</evidence>
<sequence length="48" mass="5421">MSNTEKPANSGSSREERLAAKLRENLRRRKAQSRAMEDTQTQISDSQG</sequence>
<evidence type="ECO:0000313" key="2">
    <source>
        <dbReference type="EMBL" id="WCT77379.1"/>
    </source>
</evidence>
<proteinExistence type="predicted"/>
<feature type="region of interest" description="Disordered" evidence="1">
    <location>
        <begin position="1"/>
        <end position="48"/>
    </location>
</feature>
<accession>A0ABY7U002</accession>